<dbReference type="SUPFAM" id="SSF56112">
    <property type="entry name" value="Protein kinase-like (PK-like)"/>
    <property type="match status" value="1"/>
</dbReference>
<dbReference type="CDD" id="cd00821">
    <property type="entry name" value="PH"/>
    <property type="match status" value="1"/>
</dbReference>
<dbReference type="InterPro" id="IPR050205">
    <property type="entry name" value="CDPK_Ser/Thr_kinases"/>
</dbReference>
<evidence type="ECO:0000256" key="4">
    <source>
        <dbReference type="ARBA" id="ARBA00022777"/>
    </source>
</evidence>
<dbReference type="EMBL" id="HBIX01007584">
    <property type="protein sequence ID" value="CAE0713136.1"/>
    <property type="molecule type" value="Transcribed_RNA"/>
</dbReference>
<dbReference type="InterPro" id="IPR008271">
    <property type="entry name" value="Ser/Thr_kinase_AS"/>
</dbReference>
<evidence type="ECO:0000256" key="6">
    <source>
        <dbReference type="PROSITE-ProRule" id="PRU10141"/>
    </source>
</evidence>
<reference evidence="9" key="1">
    <citation type="submission" date="2021-01" db="EMBL/GenBank/DDBJ databases">
        <authorList>
            <person name="Corre E."/>
            <person name="Pelletier E."/>
            <person name="Niang G."/>
            <person name="Scheremetjew M."/>
            <person name="Finn R."/>
            <person name="Kale V."/>
            <person name="Holt S."/>
            <person name="Cochrane G."/>
            <person name="Meng A."/>
            <person name="Brown T."/>
            <person name="Cohen L."/>
        </authorList>
    </citation>
    <scope>NUCLEOTIDE SEQUENCE</scope>
    <source>
        <strain evidence="9">10249 10 AB</strain>
    </source>
</reference>
<gene>
    <name evidence="9" type="ORF">PAUS00366_LOCUS5888</name>
</gene>
<evidence type="ECO:0000259" key="8">
    <source>
        <dbReference type="PROSITE" id="PS50011"/>
    </source>
</evidence>
<dbReference type="SMART" id="SM00233">
    <property type="entry name" value="PH"/>
    <property type="match status" value="1"/>
</dbReference>
<dbReference type="Pfam" id="PF00069">
    <property type="entry name" value="Pkinase"/>
    <property type="match status" value="1"/>
</dbReference>
<keyword evidence="1" id="KW-0723">Serine/threonine-protein kinase</keyword>
<sequence length="1099" mass="120805">MVFSFAPSNPKMSERKTMGIRNQVDELSSSAAGRTSSTENRPIAQQRTRYFINRSPSASSLNVSSSSTSSKKSRTTAGSNNRSNRLANDFESVMIVSSSPCDTPPRKRWEGNWNKILRSKNPHHSRSSSPSSSITSAPVTEDMSTGTIGSAASISTTGGGGRGTKKKGSFSLIPGSKRFVARNSTRTLGSKNSGLSSIFSKSSGRINRGHKSMDALDVPMRNGLGRSKSSTVAAKSQPNGVVRRRHQSLPVESSELLASAKEATAAVSQHSMRREVSEESVSPPSTNPQTFTSALNEQLIGFSSYHGIKKVPTLGRPPQNSYIEPITSADWQVNPNGNEVVEEPDIASSIPSTGSLTQLHRARSGSRTHIYSSNSNSRINTPVTQYSYPHHNELDWRNSPEIPSLKGFNIHTRVPSPIDYHDVGLNLDDDMDNIHVDDAYQHKHDNLQSNLVPASDRNMPNLYSCSNTTSTINTGGGIPEPPLNLSGMYYFSSHLSGRMDKKNIVSASPETKKAFTKIHNSSEYGNDSNSPFLGGHKASNLDLAGAYKSYSTINHNIGEGGHERTQYGSIPHKRFVGGQQNRIAEESRNFSSNLLSKSLPQNAFIEENAVQKSSRLLKPVQSAESWVQGRRYLIAPAALAACPLSTIQSLTGLPTQSVTAAATSMDPSKASGAIELGDAFMTYVGDKYHLTFGKWSSCRLVLRQNYLFEYDLSAPLTNLPRGIAHLAYATAHAQQDFQDALELHFYASPCAKVDHRTLLIRVKNKEERDHWITCLNRAARLRIEDLWEFHEDRPLGSGRYASIFPARRKEADVGKNNCALKVIDKNEFWRLVIKGRERPDTIVRELVVQSTLTATFGTKPTLLQIRGFFETSDKVVIELELLDGKDLFDYISSKGVLEEEETAYIGRDILVALDNMNQAGIAHRDIKPANILMATCDESKYGISVKIGDFGMSTLIGVDGLVRGRCGSPGYVAPEIFKAGPGEGYGNQVDIFSAGVTLYLMLCGYEPFYGETEKELIKANKNAELEFPESEWGRISSEARDLVSRMLETDPKERITAKEALEHTWIVQREQDQKHNMKNNDQVVIAAGTHPQDGVCAIM</sequence>
<dbReference type="SMART" id="SM00220">
    <property type="entry name" value="S_TKc"/>
    <property type="match status" value="1"/>
</dbReference>
<evidence type="ECO:0000256" key="1">
    <source>
        <dbReference type="ARBA" id="ARBA00022527"/>
    </source>
</evidence>
<proteinExistence type="predicted"/>
<evidence type="ECO:0000256" key="2">
    <source>
        <dbReference type="ARBA" id="ARBA00022679"/>
    </source>
</evidence>
<evidence type="ECO:0000313" key="9">
    <source>
        <dbReference type="EMBL" id="CAE0713136.1"/>
    </source>
</evidence>
<feature type="compositionally biased region" description="Low complexity" evidence="7">
    <location>
        <begin position="127"/>
        <end position="136"/>
    </location>
</feature>
<keyword evidence="4" id="KW-0418">Kinase</keyword>
<keyword evidence="5 6" id="KW-0067">ATP-binding</keyword>
<name>A0A7S4AEL6_9STRA</name>
<dbReference type="Gene3D" id="2.30.29.30">
    <property type="entry name" value="Pleckstrin-homology domain (PH domain)/Phosphotyrosine-binding domain (PTB)"/>
    <property type="match status" value="1"/>
</dbReference>
<dbReference type="InterPro" id="IPR011009">
    <property type="entry name" value="Kinase-like_dom_sf"/>
</dbReference>
<dbReference type="PROSITE" id="PS00107">
    <property type="entry name" value="PROTEIN_KINASE_ATP"/>
    <property type="match status" value="1"/>
</dbReference>
<protein>
    <recommendedName>
        <fullName evidence="8">Protein kinase domain-containing protein</fullName>
    </recommendedName>
</protein>
<dbReference type="GO" id="GO:0004674">
    <property type="term" value="F:protein serine/threonine kinase activity"/>
    <property type="evidence" value="ECO:0007669"/>
    <property type="project" value="UniProtKB-KW"/>
</dbReference>
<dbReference type="InterPro" id="IPR001849">
    <property type="entry name" value="PH_domain"/>
</dbReference>
<keyword evidence="3 6" id="KW-0547">Nucleotide-binding</keyword>
<feature type="binding site" evidence="6">
    <location>
        <position position="821"/>
    </location>
    <ligand>
        <name>ATP</name>
        <dbReference type="ChEBI" id="CHEBI:30616"/>
    </ligand>
</feature>
<feature type="compositionally biased region" description="Low complexity" evidence="7">
    <location>
        <begin position="189"/>
        <end position="204"/>
    </location>
</feature>
<dbReference type="AlphaFoldDB" id="A0A7S4AEL6"/>
<feature type="compositionally biased region" description="Low complexity" evidence="7">
    <location>
        <begin position="55"/>
        <end position="79"/>
    </location>
</feature>
<feature type="region of interest" description="Disordered" evidence="7">
    <location>
        <begin position="1"/>
        <end position="86"/>
    </location>
</feature>
<feature type="region of interest" description="Disordered" evidence="7">
    <location>
        <begin position="118"/>
        <end position="288"/>
    </location>
</feature>
<dbReference type="InterPro" id="IPR011993">
    <property type="entry name" value="PH-like_dom_sf"/>
</dbReference>
<evidence type="ECO:0000256" key="5">
    <source>
        <dbReference type="ARBA" id="ARBA00022840"/>
    </source>
</evidence>
<dbReference type="InterPro" id="IPR017441">
    <property type="entry name" value="Protein_kinase_ATP_BS"/>
</dbReference>
<dbReference type="PROSITE" id="PS00108">
    <property type="entry name" value="PROTEIN_KINASE_ST"/>
    <property type="match status" value="1"/>
</dbReference>
<feature type="compositionally biased region" description="Polar residues" evidence="7">
    <location>
        <begin position="25"/>
        <end position="48"/>
    </location>
</feature>
<accession>A0A7S4AEL6</accession>
<keyword evidence="2" id="KW-0808">Transferase</keyword>
<feature type="compositionally biased region" description="Low complexity" evidence="7">
    <location>
        <begin position="144"/>
        <end position="156"/>
    </location>
</feature>
<evidence type="ECO:0000256" key="3">
    <source>
        <dbReference type="ARBA" id="ARBA00022741"/>
    </source>
</evidence>
<dbReference type="PANTHER" id="PTHR24349">
    <property type="entry name" value="SERINE/THREONINE-PROTEIN KINASE"/>
    <property type="match status" value="1"/>
</dbReference>
<dbReference type="SUPFAM" id="SSF50729">
    <property type="entry name" value="PH domain-like"/>
    <property type="match status" value="1"/>
</dbReference>
<feature type="compositionally biased region" description="Polar residues" evidence="7">
    <location>
        <begin position="1"/>
        <end position="11"/>
    </location>
</feature>
<dbReference type="GO" id="GO:0005524">
    <property type="term" value="F:ATP binding"/>
    <property type="evidence" value="ECO:0007669"/>
    <property type="project" value="UniProtKB-UniRule"/>
</dbReference>
<dbReference type="PROSITE" id="PS50011">
    <property type="entry name" value="PROTEIN_KINASE_DOM"/>
    <property type="match status" value="1"/>
</dbReference>
<dbReference type="Gene3D" id="1.10.510.10">
    <property type="entry name" value="Transferase(Phosphotransferase) domain 1"/>
    <property type="match status" value="1"/>
</dbReference>
<feature type="domain" description="Protein kinase" evidence="8">
    <location>
        <begin position="789"/>
        <end position="1066"/>
    </location>
</feature>
<feature type="compositionally biased region" description="Polar residues" evidence="7">
    <location>
        <begin position="227"/>
        <end position="239"/>
    </location>
</feature>
<organism evidence="9">
    <name type="scientific">Pseudo-nitzschia australis</name>
    <dbReference type="NCBI Taxonomy" id="44445"/>
    <lineage>
        <taxon>Eukaryota</taxon>
        <taxon>Sar</taxon>
        <taxon>Stramenopiles</taxon>
        <taxon>Ochrophyta</taxon>
        <taxon>Bacillariophyta</taxon>
        <taxon>Bacillariophyceae</taxon>
        <taxon>Bacillariophycidae</taxon>
        <taxon>Bacillariales</taxon>
        <taxon>Bacillariaceae</taxon>
        <taxon>Pseudo-nitzschia</taxon>
    </lineage>
</organism>
<dbReference type="InterPro" id="IPR000719">
    <property type="entry name" value="Prot_kinase_dom"/>
</dbReference>
<evidence type="ECO:0000256" key="7">
    <source>
        <dbReference type="SAM" id="MobiDB-lite"/>
    </source>
</evidence>